<organism evidence="2 3">
    <name type="scientific">Brassica cretica</name>
    <name type="common">Mustard</name>
    <dbReference type="NCBI Taxonomy" id="69181"/>
    <lineage>
        <taxon>Eukaryota</taxon>
        <taxon>Viridiplantae</taxon>
        <taxon>Streptophyta</taxon>
        <taxon>Embryophyta</taxon>
        <taxon>Tracheophyta</taxon>
        <taxon>Spermatophyta</taxon>
        <taxon>Magnoliopsida</taxon>
        <taxon>eudicotyledons</taxon>
        <taxon>Gunneridae</taxon>
        <taxon>Pentapetalae</taxon>
        <taxon>rosids</taxon>
        <taxon>malvids</taxon>
        <taxon>Brassicales</taxon>
        <taxon>Brassicaceae</taxon>
        <taxon>Brassiceae</taxon>
        <taxon>Brassica</taxon>
    </lineage>
</organism>
<sequence>MSTHPTTWTNALRPETRVKERRSNLPPALEWRLDGILPPSIVRPMKNDSRRSHLHSGTSHTPDMKKNPKMKRLKKRRGRDKSRLRKKSRLGREKPETPINEAEKTPEVSCRCFREETQRGDKAG</sequence>
<feature type="compositionally biased region" description="Basic and acidic residues" evidence="1">
    <location>
        <begin position="90"/>
        <end position="124"/>
    </location>
</feature>
<comment type="caution">
    <text evidence="2">The sequence shown here is derived from an EMBL/GenBank/DDBJ whole genome shotgun (WGS) entry which is preliminary data.</text>
</comment>
<evidence type="ECO:0000256" key="1">
    <source>
        <dbReference type="SAM" id="MobiDB-lite"/>
    </source>
</evidence>
<protein>
    <submittedName>
        <fullName evidence="2">Uncharacterized protein</fullName>
    </submittedName>
</protein>
<feature type="compositionally biased region" description="Polar residues" evidence="1">
    <location>
        <begin position="1"/>
        <end position="10"/>
    </location>
</feature>
<dbReference type="EMBL" id="QGKW02001911">
    <property type="protein sequence ID" value="KAF2566539.1"/>
    <property type="molecule type" value="Genomic_DNA"/>
</dbReference>
<proteinExistence type="predicted"/>
<evidence type="ECO:0000313" key="3">
    <source>
        <dbReference type="Proteomes" id="UP000712281"/>
    </source>
</evidence>
<feature type="region of interest" description="Disordered" evidence="1">
    <location>
        <begin position="1"/>
        <end position="124"/>
    </location>
</feature>
<evidence type="ECO:0000313" key="2">
    <source>
        <dbReference type="EMBL" id="KAF2566539.1"/>
    </source>
</evidence>
<dbReference type="Proteomes" id="UP000712281">
    <property type="component" value="Unassembled WGS sequence"/>
</dbReference>
<feature type="compositionally biased region" description="Basic residues" evidence="1">
    <location>
        <begin position="67"/>
        <end position="89"/>
    </location>
</feature>
<accession>A0A8S9I9V6</accession>
<reference evidence="2" key="1">
    <citation type="submission" date="2019-12" db="EMBL/GenBank/DDBJ databases">
        <title>Genome sequencing and annotation of Brassica cretica.</title>
        <authorList>
            <person name="Studholme D.J."/>
            <person name="Sarris P.F."/>
        </authorList>
    </citation>
    <scope>NUCLEOTIDE SEQUENCE</scope>
    <source>
        <strain evidence="2">PFS-001/15</strain>
        <tissue evidence="2">Leaf</tissue>
    </source>
</reference>
<feature type="compositionally biased region" description="Basic and acidic residues" evidence="1">
    <location>
        <begin position="14"/>
        <end position="23"/>
    </location>
</feature>
<gene>
    <name evidence="2" type="ORF">F2Q68_00028172</name>
</gene>
<dbReference type="AlphaFoldDB" id="A0A8S9I9V6"/>
<name>A0A8S9I9V6_BRACR</name>